<keyword evidence="6 7" id="KW-0472">Membrane</keyword>
<dbReference type="InterPro" id="IPR051788">
    <property type="entry name" value="MFS_Transporter"/>
</dbReference>
<sequence length="397" mass="43710">MENKRSYVIFGLFGLITLLIGFNWFMWSPILKRVIEEQMGVAPVFSEMLLSSVPFMLVLFSYFAGAYADLSPKRSTTVAAILLGIFTVLRAVFSFNFTCMFLANLGFALSAAFAFTSWSPLTYRLFSKDKATRITAYFTAFLTLGQILAFFISYPLVSSIGLSSALFITGIVSSIVAIVYILVIRNWNDSLPDRVVSRRLPITEGFKLVFSNKSLIVLSLIALFDIGVFKWLAGWYPKLNITFKGLDPAKASFINAFIMIGCLIGAMSIPDLSHRTKKVKLFFIILPIVVILMLLLSISIKEYSFLLLISMVLGIALFPIYPLGVHLPSAFSSVGIRNAGIGSAIILIFANIGGTIFPIIGSLTKGYTSSIIVFGIIPMAIIALLGLVFEDPDTYRS</sequence>
<dbReference type="Gene3D" id="1.20.1250.20">
    <property type="entry name" value="MFS general substrate transporter like domains"/>
    <property type="match status" value="1"/>
</dbReference>
<organism evidence="9">
    <name type="scientific">Caldisericum exile</name>
    <dbReference type="NCBI Taxonomy" id="693075"/>
    <lineage>
        <taxon>Bacteria</taxon>
        <taxon>Pseudomonadati</taxon>
        <taxon>Caldisericota/Cryosericota group</taxon>
        <taxon>Caldisericota</taxon>
        <taxon>Caldisericia</taxon>
        <taxon>Caldisericales</taxon>
        <taxon>Caldisericaceae</taxon>
        <taxon>Caldisericum</taxon>
    </lineage>
</organism>
<evidence type="ECO:0000256" key="2">
    <source>
        <dbReference type="ARBA" id="ARBA00008335"/>
    </source>
</evidence>
<dbReference type="InterPro" id="IPR020846">
    <property type="entry name" value="MFS_dom"/>
</dbReference>
<dbReference type="GO" id="GO:0012505">
    <property type="term" value="C:endomembrane system"/>
    <property type="evidence" value="ECO:0007669"/>
    <property type="project" value="UniProtKB-SubCell"/>
</dbReference>
<feature type="transmembrane region" description="Helical" evidence="7">
    <location>
        <begin position="39"/>
        <end position="64"/>
    </location>
</feature>
<feature type="transmembrane region" description="Helical" evidence="7">
    <location>
        <begin position="7"/>
        <end position="27"/>
    </location>
</feature>
<gene>
    <name evidence="9" type="ORF">ENV82_02460</name>
</gene>
<dbReference type="GO" id="GO:0022857">
    <property type="term" value="F:transmembrane transporter activity"/>
    <property type="evidence" value="ECO:0007669"/>
    <property type="project" value="InterPro"/>
</dbReference>
<keyword evidence="4 7" id="KW-0812">Transmembrane</keyword>
<dbReference type="PROSITE" id="PS50850">
    <property type="entry name" value="MFS"/>
    <property type="match status" value="1"/>
</dbReference>
<dbReference type="InterPro" id="IPR011701">
    <property type="entry name" value="MFS"/>
</dbReference>
<dbReference type="PANTHER" id="PTHR23514:SF3">
    <property type="entry name" value="BYPASS OF STOP CODON PROTEIN 6"/>
    <property type="match status" value="1"/>
</dbReference>
<evidence type="ECO:0000256" key="1">
    <source>
        <dbReference type="ARBA" id="ARBA00004127"/>
    </source>
</evidence>
<accession>A0A7C4Y6G6</accession>
<feature type="transmembrane region" description="Helical" evidence="7">
    <location>
        <begin position="76"/>
        <end position="95"/>
    </location>
</feature>
<keyword evidence="5 7" id="KW-1133">Transmembrane helix</keyword>
<dbReference type="Pfam" id="PF07690">
    <property type="entry name" value="MFS_1"/>
    <property type="match status" value="1"/>
</dbReference>
<keyword evidence="3" id="KW-0813">Transport</keyword>
<dbReference type="GO" id="GO:0016020">
    <property type="term" value="C:membrane"/>
    <property type="evidence" value="ECO:0007669"/>
    <property type="project" value="TreeGrafter"/>
</dbReference>
<dbReference type="AlphaFoldDB" id="A0A7C4Y6G6"/>
<evidence type="ECO:0000256" key="6">
    <source>
        <dbReference type="ARBA" id="ARBA00023136"/>
    </source>
</evidence>
<feature type="transmembrane region" description="Helical" evidence="7">
    <location>
        <begin position="281"/>
        <end position="300"/>
    </location>
</feature>
<feature type="transmembrane region" description="Helical" evidence="7">
    <location>
        <begin position="253"/>
        <end position="269"/>
    </location>
</feature>
<comment type="subcellular location">
    <subcellularLocation>
        <location evidence="1">Endomembrane system</location>
        <topology evidence="1">Multi-pass membrane protein</topology>
    </subcellularLocation>
</comment>
<proteinExistence type="inferred from homology"/>
<evidence type="ECO:0000256" key="7">
    <source>
        <dbReference type="SAM" id="Phobius"/>
    </source>
</evidence>
<comment type="similarity">
    <text evidence="2">Belongs to the major facilitator superfamily.</text>
</comment>
<dbReference type="PANTHER" id="PTHR23514">
    <property type="entry name" value="BYPASS OF STOP CODON PROTEIN 6"/>
    <property type="match status" value="1"/>
</dbReference>
<dbReference type="SUPFAM" id="SSF103473">
    <property type="entry name" value="MFS general substrate transporter"/>
    <property type="match status" value="1"/>
</dbReference>
<feature type="transmembrane region" description="Helical" evidence="7">
    <location>
        <begin position="134"/>
        <end position="154"/>
    </location>
</feature>
<feature type="transmembrane region" description="Helical" evidence="7">
    <location>
        <begin position="306"/>
        <end position="327"/>
    </location>
</feature>
<reference evidence="9" key="1">
    <citation type="journal article" date="2020" name="mSystems">
        <title>Genome- and Community-Level Interaction Insights into Carbon Utilization and Element Cycling Functions of Hydrothermarchaeota in Hydrothermal Sediment.</title>
        <authorList>
            <person name="Zhou Z."/>
            <person name="Liu Y."/>
            <person name="Xu W."/>
            <person name="Pan J."/>
            <person name="Luo Z.H."/>
            <person name="Li M."/>
        </authorList>
    </citation>
    <scope>NUCLEOTIDE SEQUENCE [LARGE SCALE GENOMIC DNA]</scope>
    <source>
        <strain evidence="9">SpSt-794</strain>
    </source>
</reference>
<evidence type="ECO:0000256" key="4">
    <source>
        <dbReference type="ARBA" id="ARBA00022692"/>
    </source>
</evidence>
<name>A0A7C4Y6G6_9BACT</name>
<feature type="transmembrane region" description="Helical" evidence="7">
    <location>
        <begin position="367"/>
        <end position="389"/>
    </location>
</feature>
<feature type="transmembrane region" description="Helical" evidence="7">
    <location>
        <begin position="160"/>
        <end position="184"/>
    </location>
</feature>
<feature type="domain" description="Major facilitator superfamily (MFS) profile" evidence="8">
    <location>
        <begin position="9"/>
        <end position="395"/>
    </location>
</feature>
<feature type="transmembrane region" description="Helical" evidence="7">
    <location>
        <begin position="215"/>
        <end position="233"/>
    </location>
</feature>
<dbReference type="EMBL" id="DTHV01000080">
    <property type="protein sequence ID" value="HGW60284.1"/>
    <property type="molecule type" value="Genomic_DNA"/>
</dbReference>
<feature type="transmembrane region" description="Helical" evidence="7">
    <location>
        <begin position="339"/>
        <end position="361"/>
    </location>
</feature>
<evidence type="ECO:0000256" key="5">
    <source>
        <dbReference type="ARBA" id="ARBA00022989"/>
    </source>
</evidence>
<dbReference type="InterPro" id="IPR036259">
    <property type="entry name" value="MFS_trans_sf"/>
</dbReference>
<evidence type="ECO:0000313" key="9">
    <source>
        <dbReference type="EMBL" id="HGW60284.1"/>
    </source>
</evidence>
<comment type="caution">
    <text evidence="9">The sequence shown here is derived from an EMBL/GenBank/DDBJ whole genome shotgun (WGS) entry which is preliminary data.</text>
</comment>
<evidence type="ECO:0000259" key="8">
    <source>
        <dbReference type="PROSITE" id="PS50850"/>
    </source>
</evidence>
<feature type="transmembrane region" description="Helical" evidence="7">
    <location>
        <begin position="101"/>
        <end position="122"/>
    </location>
</feature>
<protein>
    <submittedName>
        <fullName evidence="9">MFS transporter</fullName>
    </submittedName>
</protein>
<evidence type="ECO:0000256" key="3">
    <source>
        <dbReference type="ARBA" id="ARBA00022448"/>
    </source>
</evidence>